<accession>A0ACB9IKX7</accession>
<name>A0ACB9IKX7_9ASTR</name>
<sequence length="73" mass="8161">MKWAGLDKARWPKSVAIGPQASATKRFDPVSYICRLSSKPSFLRLVAAAKKSISPTAIYHQIVQIHRCKCPFC</sequence>
<proteinExistence type="predicted"/>
<evidence type="ECO:0000313" key="1">
    <source>
        <dbReference type="EMBL" id="KAI3808446.1"/>
    </source>
</evidence>
<evidence type="ECO:0000313" key="2">
    <source>
        <dbReference type="Proteomes" id="UP001056120"/>
    </source>
</evidence>
<organism evidence="1 2">
    <name type="scientific">Smallanthus sonchifolius</name>
    <dbReference type="NCBI Taxonomy" id="185202"/>
    <lineage>
        <taxon>Eukaryota</taxon>
        <taxon>Viridiplantae</taxon>
        <taxon>Streptophyta</taxon>
        <taxon>Embryophyta</taxon>
        <taxon>Tracheophyta</taxon>
        <taxon>Spermatophyta</taxon>
        <taxon>Magnoliopsida</taxon>
        <taxon>eudicotyledons</taxon>
        <taxon>Gunneridae</taxon>
        <taxon>Pentapetalae</taxon>
        <taxon>asterids</taxon>
        <taxon>campanulids</taxon>
        <taxon>Asterales</taxon>
        <taxon>Asteraceae</taxon>
        <taxon>Asteroideae</taxon>
        <taxon>Heliantheae alliance</taxon>
        <taxon>Millerieae</taxon>
        <taxon>Smallanthus</taxon>
    </lineage>
</organism>
<reference evidence="1 2" key="2">
    <citation type="journal article" date="2022" name="Mol. Ecol. Resour.">
        <title>The genomes of chicory, endive, great burdock and yacon provide insights into Asteraceae paleo-polyploidization history and plant inulin production.</title>
        <authorList>
            <person name="Fan W."/>
            <person name="Wang S."/>
            <person name="Wang H."/>
            <person name="Wang A."/>
            <person name="Jiang F."/>
            <person name="Liu H."/>
            <person name="Zhao H."/>
            <person name="Xu D."/>
            <person name="Zhang Y."/>
        </authorList>
    </citation>
    <scope>NUCLEOTIDE SEQUENCE [LARGE SCALE GENOMIC DNA]</scope>
    <source>
        <strain evidence="2">cv. Yunnan</strain>
        <tissue evidence="1">Leaves</tissue>
    </source>
</reference>
<dbReference type="EMBL" id="CM042025">
    <property type="protein sequence ID" value="KAI3808446.1"/>
    <property type="molecule type" value="Genomic_DNA"/>
</dbReference>
<comment type="caution">
    <text evidence="1">The sequence shown here is derived from an EMBL/GenBank/DDBJ whole genome shotgun (WGS) entry which is preliminary data.</text>
</comment>
<gene>
    <name evidence="1" type="ORF">L1987_24397</name>
</gene>
<protein>
    <submittedName>
        <fullName evidence="1">Uncharacterized protein</fullName>
    </submittedName>
</protein>
<reference evidence="2" key="1">
    <citation type="journal article" date="2022" name="Mol. Ecol. Resour.">
        <title>The genomes of chicory, endive, great burdock and yacon provide insights into Asteraceae palaeo-polyploidization history and plant inulin production.</title>
        <authorList>
            <person name="Fan W."/>
            <person name="Wang S."/>
            <person name="Wang H."/>
            <person name="Wang A."/>
            <person name="Jiang F."/>
            <person name="Liu H."/>
            <person name="Zhao H."/>
            <person name="Xu D."/>
            <person name="Zhang Y."/>
        </authorList>
    </citation>
    <scope>NUCLEOTIDE SEQUENCE [LARGE SCALE GENOMIC DNA]</scope>
    <source>
        <strain evidence="2">cv. Yunnan</strain>
    </source>
</reference>
<dbReference type="Proteomes" id="UP001056120">
    <property type="component" value="Linkage Group LG08"/>
</dbReference>
<keyword evidence="2" id="KW-1185">Reference proteome</keyword>